<name>C5M1Q0_PERM5</name>
<evidence type="ECO:0000256" key="1">
    <source>
        <dbReference type="SAM" id="MobiDB-lite"/>
    </source>
</evidence>
<dbReference type="AlphaFoldDB" id="C5M1Q0"/>
<keyword evidence="3" id="KW-1185">Reference proteome</keyword>
<organism evidence="3">
    <name type="scientific">Perkinsus marinus (strain ATCC 50983 / TXsc)</name>
    <dbReference type="NCBI Taxonomy" id="423536"/>
    <lineage>
        <taxon>Eukaryota</taxon>
        <taxon>Sar</taxon>
        <taxon>Alveolata</taxon>
        <taxon>Perkinsozoa</taxon>
        <taxon>Perkinsea</taxon>
        <taxon>Perkinsida</taxon>
        <taxon>Perkinsidae</taxon>
        <taxon>Perkinsus</taxon>
    </lineage>
</organism>
<proteinExistence type="predicted"/>
<evidence type="ECO:0000313" key="2">
    <source>
        <dbReference type="EMBL" id="EEQ97088.1"/>
    </source>
</evidence>
<reference evidence="2 3" key="1">
    <citation type="submission" date="2008-07" db="EMBL/GenBank/DDBJ databases">
        <authorList>
            <person name="El-Sayed N."/>
            <person name="Caler E."/>
            <person name="Inman J."/>
            <person name="Amedeo P."/>
            <person name="Hass B."/>
            <person name="Wortman J."/>
        </authorList>
    </citation>
    <scope>NUCLEOTIDE SEQUENCE [LARGE SCALE GENOMIC DNA]</scope>
    <source>
        <strain evidence="3">ATCC 50983 / TXsc</strain>
    </source>
</reference>
<evidence type="ECO:0000313" key="3">
    <source>
        <dbReference type="Proteomes" id="UP000007800"/>
    </source>
</evidence>
<dbReference type="InParanoid" id="C5M1Q0"/>
<gene>
    <name evidence="2" type="ORF">Pmar_PMAR027334</name>
</gene>
<feature type="region of interest" description="Disordered" evidence="1">
    <location>
        <begin position="342"/>
        <end position="364"/>
    </location>
</feature>
<dbReference type="GeneID" id="9053313"/>
<protein>
    <submittedName>
        <fullName evidence="2">Uncharacterized protein</fullName>
    </submittedName>
</protein>
<sequence>MCEMGESPEAIWATYNKKILDELHTASSSGTQPLPLHDISLSDIRVYIKEVNRARSSRPPTIGSMEIMTQLDKRLKPSEQDNINKPPASVPFASVPLVGEHPTNGPRAVTQADVVKEWVVRPRACVTAVGELTDDLGEPRFDVEAIDDDPKVANDKLIEAISQEALGAPVIPSVAREVLDAMERVDDPCCGTDNDVIGHKEDQVGRSTTNIICPHCKLPKVRGFNQHTDDGSRYGACPMKPKDASLKKELQEMASERLKDLVVVGVRSEKKQRCGYCNLLTESILQDPKESTTLPLHEKFQDDEIGGKLIWYCPVAPTHSPEKYRELKQAKDMRERERQLRKNAWKRKQYQNQRQARNDERNERIAKVTPHVKHDKDFFSRFKRTF</sequence>
<accession>C5M1Q0</accession>
<dbReference type="EMBL" id="GG687613">
    <property type="protein sequence ID" value="EEQ97088.1"/>
    <property type="molecule type" value="Genomic_DNA"/>
</dbReference>
<dbReference type="Proteomes" id="UP000007800">
    <property type="component" value="Unassembled WGS sequence"/>
</dbReference>
<dbReference type="RefSeq" id="XP_002764371.1">
    <property type="nucleotide sequence ID" value="XM_002764325.1"/>
</dbReference>